<feature type="domain" description="FAD-binding" evidence="6">
    <location>
        <begin position="4"/>
        <end position="361"/>
    </location>
</feature>
<evidence type="ECO:0000313" key="7">
    <source>
        <dbReference type="EMBL" id="KAF9070941.1"/>
    </source>
</evidence>
<dbReference type="OrthoDB" id="9993796at2759"/>
<dbReference type="PRINTS" id="PR00420">
    <property type="entry name" value="RNGMNOXGNASE"/>
</dbReference>
<evidence type="ECO:0000259" key="6">
    <source>
        <dbReference type="Pfam" id="PF01494"/>
    </source>
</evidence>
<evidence type="ECO:0000256" key="1">
    <source>
        <dbReference type="ARBA" id="ARBA00007992"/>
    </source>
</evidence>
<keyword evidence="5" id="KW-0503">Monooxygenase</keyword>
<dbReference type="Pfam" id="PF01494">
    <property type="entry name" value="FAD_binding_3"/>
    <property type="match status" value="1"/>
</dbReference>
<comment type="caution">
    <text evidence="7">The sequence shown here is derived from an EMBL/GenBank/DDBJ whole genome shotgun (WGS) entry which is preliminary data.</text>
</comment>
<evidence type="ECO:0000256" key="2">
    <source>
        <dbReference type="ARBA" id="ARBA00022630"/>
    </source>
</evidence>
<reference evidence="7" key="1">
    <citation type="submission" date="2020-11" db="EMBL/GenBank/DDBJ databases">
        <authorList>
            <consortium name="DOE Joint Genome Institute"/>
            <person name="Ahrendt S."/>
            <person name="Riley R."/>
            <person name="Andreopoulos W."/>
            <person name="Labutti K."/>
            <person name="Pangilinan J."/>
            <person name="Ruiz-Duenas F.J."/>
            <person name="Barrasa J.M."/>
            <person name="Sanchez-Garcia M."/>
            <person name="Camarero S."/>
            <person name="Miyauchi S."/>
            <person name="Serrano A."/>
            <person name="Linde D."/>
            <person name="Babiker R."/>
            <person name="Drula E."/>
            <person name="Ayuso-Fernandez I."/>
            <person name="Pacheco R."/>
            <person name="Padilla G."/>
            <person name="Ferreira P."/>
            <person name="Barriuso J."/>
            <person name="Kellner H."/>
            <person name="Castanera R."/>
            <person name="Alfaro M."/>
            <person name="Ramirez L."/>
            <person name="Pisabarro A.G."/>
            <person name="Kuo A."/>
            <person name="Tritt A."/>
            <person name="Lipzen A."/>
            <person name="He G."/>
            <person name="Yan M."/>
            <person name="Ng V."/>
            <person name="Cullen D."/>
            <person name="Martin F."/>
            <person name="Rosso M.-N."/>
            <person name="Henrissat B."/>
            <person name="Hibbett D."/>
            <person name="Martinez A.T."/>
            <person name="Grigoriev I.V."/>
        </authorList>
    </citation>
    <scope>NUCLEOTIDE SEQUENCE</scope>
    <source>
        <strain evidence="7">AH 40177</strain>
    </source>
</reference>
<sequence>MKDLNVIVVGAGIGGISTALALAASGSGHKIVVLDAIKEFAEVGAGIRVSPNSSKLAKEWGVDFDSIEKETSLGNRFVSWKNELLCEVPFGDVEEKYGAPYYFIHRADLVNALRTAASKYPEQITIITDSRVVEYDFSRPAVRTERGQWYSGDLVISAEGIKSSVREAINGGPAEPADTGDVAYRILVPAAPLLEDPELRTLVTEPWATHWMGPEGHAVGYPLRGGKLFNIIVDITHRSDCGEPVGDDWKKSADNRELIERFKDGWCYPVQKLCGMTGEYVKWKLAELERPLQRWVHPSGKVALLGDACHAMMPYLAQGAAQVLEDAATLSTALTQCSEVSDALELYEKCRASRTDYVVRNTQVLQEWLHLYDGQAQQQRDKLMTLDTEENPIFWANKTRRDWLFGHDARKLDECDIPNLPPLPPAEASVYPDKDLRKKLASYTRYKE</sequence>
<dbReference type="SUPFAM" id="SSF51905">
    <property type="entry name" value="FAD/NAD(P)-binding domain"/>
    <property type="match status" value="1"/>
</dbReference>
<proteinExistence type="inferred from homology"/>
<protein>
    <recommendedName>
        <fullName evidence="6">FAD-binding domain-containing protein</fullName>
    </recommendedName>
</protein>
<gene>
    <name evidence="7" type="ORF">BDP27DRAFT_1322918</name>
</gene>
<dbReference type="Proteomes" id="UP000772434">
    <property type="component" value="Unassembled WGS sequence"/>
</dbReference>
<keyword evidence="4" id="KW-0560">Oxidoreductase</keyword>
<accession>A0A9P5PRL3</accession>
<evidence type="ECO:0000256" key="4">
    <source>
        <dbReference type="ARBA" id="ARBA00023002"/>
    </source>
</evidence>
<name>A0A9P5PRL3_9AGAR</name>
<keyword evidence="2" id="KW-0285">Flavoprotein</keyword>
<dbReference type="GO" id="GO:0071949">
    <property type="term" value="F:FAD binding"/>
    <property type="evidence" value="ECO:0007669"/>
    <property type="project" value="InterPro"/>
</dbReference>
<evidence type="ECO:0000256" key="3">
    <source>
        <dbReference type="ARBA" id="ARBA00022827"/>
    </source>
</evidence>
<dbReference type="InterPro" id="IPR002938">
    <property type="entry name" value="FAD-bd"/>
</dbReference>
<organism evidence="7 8">
    <name type="scientific">Rhodocollybia butyracea</name>
    <dbReference type="NCBI Taxonomy" id="206335"/>
    <lineage>
        <taxon>Eukaryota</taxon>
        <taxon>Fungi</taxon>
        <taxon>Dikarya</taxon>
        <taxon>Basidiomycota</taxon>
        <taxon>Agaricomycotina</taxon>
        <taxon>Agaricomycetes</taxon>
        <taxon>Agaricomycetidae</taxon>
        <taxon>Agaricales</taxon>
        <taxon>Marasmiineae</taxon>
        <taxon>Omphalotaceae</taxon>
        <taxon>Rhodocollybia</taxon>
    </lineage>
</organism>
<comment type="similarity">
    <text evidence="1">Belongs to the paxM FAD-dependent monooxygenase family.</text>
</comment>
<dbReference type="EMBL" id="JADNRY010000036">
    <property type="protein sequence ID" value="KAF9070941.1"/>
    <property type="molecule type" value="Genomic_DNA"/>
</dbReference>
<dbReference type="GO" id="GO:0004497">
    <property type="term" value="F:monooxygenase activity"/>
    <property type="evidence" value="ECO:0007669"/>
    <property type="project" value="UniProtKB-KW"/>
</dbReference>
<evidence type="ECO:0000313" key="8">
    <source>
        <dbReference type="Proteomes" id="UP000772434"/>
    </source>
</evidence>
<dbReference type="PANTHER" id="PTHR13789">
    <property type="entry name" value="MONOOXYGENASE"/>
    <property type="match status" value="1"/>
</dbReference>
<dbReference type="AlphaFoldDB" id="A0A9P5PRL3"/>
<dbReference type="Gene3D" id="3.50.50.60">
    <property type="entry name" value="FAD/NAD(P)-binding domain"/>
    <property type="match status" value="1"/>
</dbReference>
<keyword evidence="8" id="KW-1185">Reference proteome</keyword>
<keyword evidence="3" id="KW-0274">FAD</keyword>
<evidence type="ECO:0000256" key="5">
    <source>
        <dbReference type="ARBA" id="ARBA00023033"/>
    </source>
</evidence>
<dbReference type="SUPFAM" id="SSF54373">
    <property type="entry name" value="FAD-linked reductases, C-terminal domain"/>
    <property type="match status" value="1"/>
</dbReference>
<dbReference type="InterPro" id="IPR050493">
    <property type="entry name" value="FAD-dep_Monooxygenase_BioMet"/>
</dbReference>
<dbReference type="InterPro" id="IPR036188">
    <property type="entry name" value="FAD/NAD-bd_sf"/>
</dbReference>
<dbReference type="PANTHER" id="PTHR13789:SF147">
    <property type="entry name" value="PUTATIVE (AFU_ORTHOLOGUE AFUA_2G01950)-RELATED"/>
    <property type="match status" value="1"/>
</dbReference>